<reference evidence="4" key="1">
    <citation type="journal article" date="2020" name="Stud. Mycol.">
        <title>101 Dothideomycetes genomes: a test case for predicting lifestyles and emergence of pathogens.</title>
        <authorList>
            <person name="Haridas S."/>
            <person name="Albert R."/>
            <person name="Binder M."/>
            <person name="Bloem J."/>
            <person name="Labutti K."/>
            <person name="Salamov A."/>
            <person name="Andreopoulos B."/>
            <person name="Baker S."/>
            <person name="Barry K."/>
            <person name="Bills G."/>
            <person name="Bluhm B."/>
            <person name="Cannon C."/>
            <person name="Castanera R."/>
            <person name="Culley D."/>
            <person name="Daum C."/>
            <person name="Ezra D."/>
            <person name="Gonzalez J."/>
            <person name="Henrissat B."/>
            <person name="Kuo A."/>
            <person name="Liang C."/>
            <person name="Lipzen A."/>
            <person name="Lutzoni F."/>
            <person name="Magnuson J."/>
            <person name="Mondo S."/>
            <person name="Nolan M."/>
            <person name="Ohm R."/>
            <person name="Pangilinan J."/>
            <person name="Park H.-J."/>
            <person name="Ramirez L."/>
            <person name="Alfaro M."/>
            <person name="Sun H."/>
            <person name="Tritt A."/>
            <person name="Yoshinaga Y."/>
            <person name="Zwiers L.-H."/>
            <person name="Turgeon B."/>
            <person name="Goodwin S."/>
            <person name="Spatafora J."/>
            <person name="Crous P."/>
            <person name="Grigoriev I."/>
        </authorList>
    </citation>
    <scope>NUCLEOTIDE SEQUENCE</scope>
    <source>
        <strain evidence="4">CBS 473.64</strain>
    </source>
</reference>
<proteinExistence type="predicted"/>
<feature type="signal peptide" evidence="3">
    <location>
        <begin position="1"/>
        <end position="26"/>
    </location>
</feature>
<evidence type="ECO:0000256" key="3">
    <source>
        <dbReference type="SAM" id="SignalP"/>
    </source>
</evidence>
<dbReference type="InterPro" id="IPR036514">
    <property type="entry name" value="SGNH_hydro_sf"/>
</dbReference>
<dbReference type="PANTHER" id="PTHR30383:SF31">
    <property type="entry name" value="SGNH HYDROLASE-TYPE ESTERASE DOMAIN-CONTAINING PROTEIN-RELATED"/>
    <property type="match status" value="1"/>
</dbReference>
<dbReference type="Pfam" id="PF13517">
    <property type="entry name" value="FG-GAP_3"/>
    <property type="match status" value="2"/>
</dbReference>
<dbReference type="SUPFAM" id="SSF69318">
    <property type="entry name" value="Integrin alpha N-terminal domain"/>
    <property type="match status" value="1"/>
</dbReference>
<dbReference type="Pfam" id="PF00657">
    <property type="entry name" value="Lipase_GDSL"/>
    <property type="match status" value="1"/>
</dbReference>
<dbReference type="Gene3D" id="2.130.10.130">
    <property type="entry name" value="Integrin alpha, N-terminal"/>
    <property type="match status" value="1"/>
</dbReference>
<dbReference type="AlphaFoldDB" id="A0A6A6RNG5"/>
<evidence type="ECO:0000256" key="1">
    <source>
        <dbReference type="ARBA" id="ARBA00022729"/>
    </source>
</evidence>
<dbReference type="InterPro" id="IPR001087">
    <property type="entry name" value="GDSL"/>
</dbReference>
<dbReference type="SUPFAM" id="SSF52266">
    <property type="entry name" value="SGNH hydrolase"/>
    <property type="match status" value="1"/>
</dbReference>
<sequence>MRLHPTSLLSSTLCALYSLNFYSASAIPLNFGNETLGLLDHHHVGARDDKVLLRLMPLGASITQGIETGLDEAKDEGYRRHLRDQLRYWGYEVNMVGSRSHGSFADNQHEGHPGYQLAAIDAISQNSYTLRKPNLVLINAGTNDCVQADDRNYTPLPGGTEFVEGTKDRLKSMIQNVFAASEGVVIIASTLINSQDATTNSYIETANAGYRELVLEMQSEGAKIEMADMNTGWITTDEHSDSTHPNDVAYEKMAAVWATAFKKVEANGWLVAPIDTGGSDDSNCYPTADGFRGPVQTQEGSGYSDDRYSHSSSLDDTLTYYGAAPRSLWNHFHFAQLVSLGGDEDRGKPLDERVRILDPEDRKLNNLPYMSFILNQGGGSFNTLEVAVTIVEDGTPECLSRGVRFGDINGDGLDDFLCIDLAGSLFVSLNRGGNPPTFEYIGSIRDDVYTQANVRLGDIDGDGRLDYCGLDDSGGLACWRNGGTGDAPIAKYGGYWQGMLLDGGGETFDDNAIALPATYAGVNLVDINGDGRDDWVYFYPDTSSFIYINQRGSKRDDGKGLHPHWSKASSAIGGWPDDDTVNTTMLLFGNIYGSGRADLIHVEQIGSNFDYRFNLHRNTGDGGRKLKGDGDHYCSMYGRGYDDYLWVWEGGMIDLFENVNPGNEGMWNDRGRILETAIGRKWIQFGDWDGDGFCDVLTVDRETGNVQLWRNGGVDESSGNPTFETAVTVVSGSLCPQTWNPNPEDLAVRFGDLDGDGRVDYICMDPDGRSRGWLNTASGVQAMSPNQIKVSVGFDRANHRWADVNGDGAVDFLWVDKHTGNVQCWINGGVKAALDSSMYWDEQGDIWMSGVERGANIHFPKLSTSARADYHWVHPQDGTAWTYFNEACGTGDGNAGGPDDGTISDPGLPTDPADDGDDDSGDTLCSRSDGVCPVPAAVLAAASSLWPGVDWDVTAESCLEPMFSDLVATHSRAVEMFRATAGETADTSSDTNLQTAFSTTGFNRYFVAHTGWLETEMWNAQSRKFASTLDWVRTLLYEMHLRYTLTSYPPFRHKELHQPAIPTRLRRSRTTA</sequence>
<gene>
    <name evidence="4" type="ORF">P280DRAFT_408553</name>
</gene>
<feature type="chain" id="PRO_5025395869" evidence="3">
    <location>
        <begin position="27"/>
        <end position="1072"/>
    </location>
</feature>
<accession>A0A6A6RNG5</accession>
<dbReference type="InterPro" id="IPR028994">
    <property type="entry name" value="Integrin_alpha_N"/>
</dbReference>
<keyword evidence="1 3" id="KW-0732">Signal</keyword>
<dbReference type="OrthoDB" id="3915838at2759"/>
<dbReference type="Proteomes" id="UP000799753">
    <property type="component" value="Unassembled WGS sequence"/>
</dbReference>
<dbReference type="CDD" id="cd01833">
    <property type="entry name" value="XynB_like"/>
    <property type="match status" value="1"/>
</dbReference>
<evidence type="ECO:0000313" key="4">
    <source>
        <dbReference type="EMBL" id="KAF2636836.1"/>
    </source>
</evidence>
<organism evidence="4 5">
    <name type="scientific">Massarina eburnea CBS 473.64</name>
    <dbReference type="NCBI Taxonomy" id="1395130"/>
    <lineage>
        <taxon>Eukaryota</taxon>
        <taxon>Fungi</taxon>
        <taxon>Dikarya</taxon>
        <taxon>Ascomycota</taxon>
        <taxon>Pezizomycotina</taxon>
        <taxon>Dothideomycetes</taxon>
        <taxon>Pleosporomycetidae</taxon>
        <taxon>Pleosporales</taxon>
        <taxon>Massarineae</taxon>
        <taxon>Massarinaceae</taxon>
        <taxon>Massarina</taxon>
    </lineage>
</organism>
<keyword evidence="5" id="KW-1185">Reference proteome</keyword>
<protein>
    <submittedName>
        <fullName evidence="4">Uncharacterized protein</fullName>
    </submittedName>
</protein>
<evidence type="ECO:0000313" key="5">
    <source>
        <dbReference type="Proteomes" id="UP000799753"/>
    </source>
</evidence>
<dbReference type="InterPro" id="IPR051532">
    <property type="entry name" value="Ester_Hydrolysis_Enzymes"/>
</dbReference>
<dbReference type="Gene3D" id="3.40.50.1110">
    <property type="entry name" value="SGNH hydrolase"/>
    <property type="match status" value="1"/>
</dbReference>
<dbReference type="PANTHER" id="PTHR30383">
    <property type="entry name" value="THIOESTERASE 1/PROTEASE 1/LYSOPHOSPHOLIPASE L1"/>
    <property type="match status" value="1"/>
</dbReference>
<feature type="region of interest" description="Disordered" evidence="2">
    <location>
        <begin position="891"/>
        <end position="926"/>
    </location>
</feature>
<feature type="compositionally biased region" description="Acidic residues" evidence="2">
    <location>
        <begin position="912"/>
        <end position="921"/>
    </location>
</feature>
<dbReference type="GO" id="GO:0004622">
    <property type="term" value="F:phosphatidylcholine lysophospholipase activity"/>
    <property type="evidence" value="ECO:0007669"/>
    <property type="project" value="TreeGrafter"/>
</dbReference>
<evidence type="ECO:0000256" key="2">
    <source>
        <dbReference type="SAM" id="MobiDB-lite"/>
    </source>
</evidence>
<name>A0A6A6RNG5_9PLEO</name>
<dbReference type="EMBL" id="MU006796">
    <property type="protein sequence ID" value="KAF2636836.1"/>
    <property type="molecule type" value="Genomic_DNA"/>
</dbReference>
<dbReference type="InterPro" id="IPR013517">
    <property type="entry name" value="FG-GAP"/>
</dbReference>